<reference evidence="2" key="1">
    <citation type="submission" date="2025-08" db="UniProtKB">
        <authorList>
            <consortium name="RefSeq"/>
        </authorList>
    </citation>
    <scope>IDENTIFICATION</scope>
</reference>
<evidence type="ECO:0000313" key="2">
    <source>
        <dbReference type="RefSeq" id="XP_073918389.1"/>
    </source>
</evidence>
<sequence length="401" mass="44065">MPRGQKKKLQAREKRRRAQGDAQDCGGAKETAVVAEESTPFSKSIPESRSTAQRHQKAQCAIATAAAISAPPSTPTDVPIPAAPSVAPAEATVPEAPSIAPAEVTVPEIPSTVPAETTVPESPSTAPTEEAVFAVPTAAMAMSGTSTSEATPSTDISYLDLVAKKVTLLEQFLLYKYNIKQLTTKEDMLKVISKKYKNEFAEIFRRASEHLAALFAVEVREVDSSRHSYKLVSKMKLPNNGRIRAGRGLPKTGLLMNVLGMIFMKGNCASEEDIWKYLKLMRVYPGKKHYIYGEPRKLITQDLVRLKYLEYRQVRGSDPPRYEFLWGPQAHAETSKMKVLEFLVRVNKTAPSYFSSFYEEALKDEKERAQILEAAKSGTTAKISASSLAICPAPDPTQVEV</sequence>
<keyword evidence="1" id="KW-1185">Reference proteome</keyword>
<proteinExistence type="predicted"/>
<organism evidence="1 2">
    <name type="scientific">Castor canadensis</name>
    <name type="common">American beaver</name>
    <dbReference type="NCBI Taxonomy" id="51338"/>
    <lineage>
        <taxon>Eukaryota</taxon>
        <taxon>Metazoa</taxon>
        <taxon>Chordata</taxon>
        <taxon>Craniata</taxon>
        <taxon>Vertebrata</taxon>
        <taxon>Euteleostomi</taxon>
        <taxon>Mammalia</taxon>
        <taxon>Eutheria</taxon>
        <taxon>Euarchontoglires</taxon>
        <taxon>Glires</taxon>
        <taxon>Rodentia</taxon>
        <taxon>Castorimorpha</taxon>
        <taxon>Castoridae</taxon>
        <taxon>Castor</taxon>
    </lineage>
</organism>
<dbReference type="RefSeq" id="XP_073918389.1">
    <property type="nucleotide sequence ID" value="XM_074062288.1"/>
</dbReference>
<name>A0AC58LMK8_CASCN</name>
<gene>
    <name evidence="2" type="primary">LOC109675780</name>
</gene>
<evidence type="ECO:0000313" key="1">
    <source>
        <dbReference type="Proteomes" id="UP001732720"/>
    </source>
</evidence>
<accession>A0AC58LMK8</accession>
<protein>
    <submittedName>
        <fullName evidence="2">Melanoma-associated antigen B5-like</fullName>
    </submittedName>
</protein>
<dbReference type="Proteomes" id="UP001732720">
    <property type="component" value="Chromosome X"/>
</dbReference>